<evidence type="ECO:0000313" key="3">
    <source>
        <dbReference type="Proteomes" id="UP000321947"/>
    </source>
</evidence>
<feature type="compositionally biased region" description="Low complexity" evidence="1">
    <location>
        <begin position="241"/>
        <end position="255"/>
    </location>
</feature>
<dbReference type="Proteomes" id="UP000321947">
    <property type="component" value="Unassembled WGS sequence"/>
</dbReference>
<evidence type="ECO:0000313" key="2">
    <source>
        <dbReference type="EMBL" id="TYK08085.1"/>
    </source>
</evidence>
<sequence>MVQNKRTWDVPEVDDLKDQQLNVPKIIVGHRVTGQVEDDTLCRVDVDPIVVEKLIVHHVVDEFINNDNEQFSVQSRSSDAKNNNKRRTITNESHIQSKMSNFPVGFNEAMIYSILMPRSSIVPGTSSVGDISEYIELVTGSLQHQMLTMWKEFRGQNYRHFKKAARAKQSINHSSGAKLFLQRQLELAEHPIDRIELFRKTHAQGGQFVSQATADSICIDGSCTPTYLTTSAGPTHKVLEGSSSGTKFATSSSGSKKIEKKK</sequence>
<proteinExistence type="predicted"/>
<feature type="region of interest" description="Disordered" evidence="1">
    <location>
        <begin position="240"/>
        <end position="262"/>
    </location>
</feature>
<reference evidence="2 3" key="1">
    <citation type="submission" date="2019-08" db="EMBL/GenBank/DDBJ databases">
        <title>Draft genome sequences of two oriental melons (Cucumis melo L. var makuwa).</title>
        <authorList>
            <person name="Kwon S.-Y."/>
        </authorList>
    </citation>
    <scope>NUCLEOTIDE SEQUENCE [LARGE SCALE GENOMIC DNA]</scope>
    <source>
        <strain evidence="3">cv. Chang Bougi</strain>
        <tissue evidence="2">Leaf</tissue>
    </source>
</reference>
<dbReference type="EMBL" id="SSTD01012952">
    <property type="protein sequence ID" value="TYK08085.1"/>
    <property type="molecule type" value="Genomic_DNA"/>
</dbReference>
<name>A0A5D3C9C5_CUCMM</name>
<dbReference type="AlphaFoldDB" id="A0A5D3C9C5"/>
<accession>A0A5D3C9C5</accession>
<protein>
    <submittedName>
        <fullName evidence="2">CACTA en-spm transposon protein</fullName>
    </submittedName>
</protein>
<organism evidence="2 3">
    <name type="scientific">Cucumis melo var. makuwa</name>
    <name type="common">Oriental melon</name>
    <dbReference type="NCBI Taxonomy" id="1194695"/>
    <lineage>
        <taxon>Eukaryota</taxon>
        <taxon>Viridiplantae</taxon>
        <taxon>Streptophyta</taxon>
        <taxon>Embryophyta</taxon>
        <taxon>Tracheophyta</taxon>
        <taxon>Spermatophyta</taxon>
        <taxon>Magnoliopsida</taxon>
        <taxon>eudicotyledons</taxon>
        <taxon>Gunneridae</taxon>
        <taxon>Pentapetalae</taxon>
        <taxon>rosids</taxon>
        <taxon>fabids</taxon>
        <taxon>Cucurbitales</taxon>
        <taxon>Cucurbitaceae</taxon>
        <taxon>Benincaseae</taxon>
        <taxon>Cucumis</taxon>
    </lineage>
</organism>
<comment type="caution">
    <text evidence="2">The sequence shown here is derived from an EMBL/GenBank/DDBJ whole genome shotgun (WGS) entry which is preliminary data.</text>
</comment>
<evidence type="ECO:0000256" key="1">
    <source>
        <dbReference type="SAM" id="MobiDB-lite"/>
    </source>
</evidence>
<gene>
    <name evidence="2" type="ORF">E5676_scaffold265G002440</name>
</gene>